<dbReference type="AlphaFoldDB" id="A0A840S6P8"/>
<dbReference type="SUPFAM" id="SSF55073">
    <property type="entry name" value="Nucleotide cyclase"/>
    <property type="match status" value="1"/>
</dbReference>
<gene>
    <name evidence="6" type="ORF">DYE49_06205</name>
    <name evidence="5" type="ORF">HNP77_000573</name>
</gene>
<name>A0A840S6P8_9SPIR</name>
<dbReference type="PANTHER" id="PTHR33121:SF71">
    <property type="entry name" value="OXYGEN SENSOR PROTEIN DOSP"/>
    <property type="match status" value="1"/>
</dbReference>
<dbReference type="Proteomes" id="UP000593591">
    <property type="component" value="Chromosome"/>
</dbReference>
<dbReference type="SUPFAM" id="SSF53850">
    <property type="entry name" value="Periplasmic binding protein-like II"/>
    <property type="match status" value="1"/>
</dbReference>
<evidence type="ECO:0000313" key="7">
    <source>
        <dbReference type="Proteomes" id="UP000578697"/>
    </source>
</evidence>
<dbReference type="Gene3D" id="3.40.190.10">
    <property type="entry name" value="Periplasmic binding protein-like II"/>
    <property type="match status" value="1"/>
</dbReference>
<keyword evidence="1" id="KW-0472">Membrane</keyword>
<evidence type="ECO:0000256" key="1">
    <source>
        <dbReference type="SAM" id="Phobius"/>
    </source>
</evidence>
<keyword evidence="2" id="KW-0732">Signal</keyword>
<dbReference type="SUPFAM" id="SSF141868">
    <property type="entry name" value="EAL domain-like"/>
    <property type="match status" value="1"/>
</dbReference>
<feature type="domain" description="EAL" evidence="3">
    <location>
        <begin position="491"/>
        <end position="749"/>
    </location>
</feature>
<dbReference type="Pfam" id="PF00497">
    <property type="entry name" value="SBP_bac_3"/>
    <property type="match status" value="1"/>
</dbReference>
<reference evidence="6 8" key="1">
    <citation type="submission" date="2018-08" db="EMBL/GenBank/DDBJ databases">
        <title>The first complete genome of Treponema rectale (CHPAT), a commensal spirochete of the bovine rectum.</title>
        <authorList>
            <person name="Staton G.J."/>
            <person name="Clegg S.R."/>
            <person name="Carter S.D."/>
            <person name="Radford A.D."/>
            <person name="Darby A."/>
            <person name="Hall N."/>
            <person name="Birtles R.J."/>
            <person name="Evans N.J."/>
        </authorList>
    </citation>
    <scope>NUCLEOTIDE SEQUENCE [LARGE SCALE GENOMIC DNA]</scope>
    <source>
        <strain evidence="6 8">CHPA</strain>
    </source>
</reference>
<dbReference type="RefSeq" id="WP_184651653.1">
    <property type="nucleotide sequence ID" value="NZ_JACHFR010000001.1"/>
</dbReference>
<dbReference type="GO" id="GO:0071111">
    <property type="term" value="F:cyclic-guanylate-specific phosphodiesterase activity"/>
    <property type="evidence" value="ECO:0007669"/>
    <property type="project" value="InterPro"/>
</dbReference>
<evidence type="ECO:0000313" key="8">
    <source>
        <dbReference type="Proteomes" id="UP000593591"/>
    </source>
</evidence>
<dbReference type="InterPro" id="IPR050706">
    <property type="entry name" value="Cyclic-di-GMP_PDE-like"/>
</dbReference>
<dbReference type="InterPro" id="IPR001633">
    <property type="entry name" value="EAL_dom"/>
</dbReference>
<keyword evidence="1" id="KW-1133">Transmembrane helix</keyword>
<evidence type="ECO:0000256" key="2">
    <source>
        <dbReference type="SAM" id="SignalP"/>
    </source>
</evidence>
<dbReference type="PANTHER" id="PTHR33121">
    <property type="entry name" value="CYCLIC DI-GMP PHOSPHODIESTERASE PDEF"/>
    <property type="match status" value="1"/>
</dbReference>
<feature type="chain" id="PRO_5036240762" evidence="2">
    <location>
        <begin position="22"/>
        <end position="749"/>
    </location>
</feature>
<dbReference type="Gene3D" id="3.30.70.270">
    <property type="match status" value="1"/>
</dbReference>
<keyword evidence="7" id="KW-1185">Reference proteome</keyword>
<proteinExistence type="predicted"/>
<dbReference type="PROSITE" id="PS50883">
    <property type="entry name" value="EAL"/>
    <property type="match status" value="1"/>
</dbReference>
<dbReference type="InterPro" id="IPR029787">
    <property type="entry name" value="Nucleotide_cyclase"/>
</dbReference>
<sequence length="749" mass="86657">MKIRRYLASIFSIFTIAALNAQNTVSDELLNITDSSVQIELTEQEKAAVEKHKTLRVVIDPAWPPLEFNGSTDPGSFNEKGINIEILKELAAIYDIKLNFIPTGSYAESIQYILNGKADIISGYVRLLDQYPQIKQSSKTYRSQLLMISTTGHYPEEGDTVGITEFPQALLERLHNEIGIKDLKFDTNQKPEITLERFRNGKYKYIIIGQAELSYADNLPKHTAYNLSLSYSQQFAFNQNMEDSFISAFNKAINTFSYSNLNLIFYKVQSQHQNEKQEQLKKREQRHNMSITFLSNSVIIALVIIMCMMTVLRHKLHEITYDDVTGLHTYSRFRRDVLKILKNHKSENYLFLSLNIDDFGFINDSYGFNYGNRILALIAKHFIEECTKGEKYCRYYADTFIFFMKDPLSMPLIEDRVFKLTDVSDHIAQLLPKKYVMTFSSGVYYVTDNNDRDITGMVTKANIARKMNKKNFITHRTAEYTLEMKKENDWNREITLSMNKALENREFVVYYQPKFSLRTKKIIGAEALIRWNKPETGLLGPDRFVPLFEHNGFIEKIDIYVFNDVCRFMNEWNKCMDGKCPYPITISFNLSRYHLYDSDLIEKLTGISREYNIDPSYIEVELTESIMFDNMKRLVRVMNDIKKAGFKISVDDFGSGYSSLNILKNMPADVIKLDKEFLPNAQLDEKDSIIIESVISMAKKLNMQTVAEGIETEQQSKLLAGIGCDIAQGFFFARPMPGEAFMELLKKYI</sequence>
<dbReference type="EMBL" id="CP031517">
    <property type="protein sequence ID" value="QOS40068.1"/>
    <property type="molecule type" value="Genomic_DNA"/>
</dbReference>
<dbReference type="Pfam" id="PF00563">
    <property type="entry name" value="EAL"/>
    <property type="match status" value="1"/>
</dbReference>
<accession>A0A840S6P8</accession>
<dbReference type="SMART" id="SM00052">
    <property type="entry name" value="EAL"/>
    <property type="match status" value="1"/>
</dbReference>
<feature type="domain" description="GGDEF" evidence="4">
    <location>
        <begin position="347"/>
        <end position="482"/>
    </location>
</feature>
<dbReference type="SMART" id="SM00267">
    <property type="entry name" value="GGDEF"/>
    <property type="match status" value="1"/>
</dbReference>
<protein>
    <submittedName>
        <fullName evidence="5 6">EAL domain-containing protein</fullName>
    </submittedName>
</protein>
<dbReference type="KEGG" id="trc:DYE49_06205"/>
<dbReference type="CDD" id="cd01948">
    <property type="entry name" value="EAL"/>
    <property type="match status" value="1"/>
</dbReference>
<keyword evidence="1" id="KW-0812">Transmembrane</keyword>
<dbReference type="InterPro" id="IPR000160">
    <property type="entry name" value="GGDEF_dom"/>
</dbReference>
<dbReference type="Pfam" id="PF00990">
    <property type="entry name" value="GGDEF"/>
    <property type="match status" value="1"/>
</dbReference>
<organism evidence="5 7">
    <name type="scientific">Treponema rectale</name>
    <dbReference type="NCBI Taxonomy" id="744512"/>
    <lineage>
        <taxon>Bacteria</taxon>
        <taxon>Pseudomonadati</taxon>
        <taxon>Spirochaetota</taxon>
        <taxon>Spirochaetia</taxon>
        <taxon>Spirochaetales</taxon>
        <taxon>Treponemataceae</taxon>
        <taxon>Treponema</taxon>
    </lineage>
</organism>
<dbReference type="EMBL" id="JACHFR010000001">
    <property type="protein sequence ID" value="MBB5218229.1"/>
    <property type="molecule type" value="Genomic_DNA"/>
</dbReference>
<feature type="signal peptide" evidence="2">
    <location>
        <begin position="1"/>
        <end position="21"/>
    </location>
</feature>
<evidence type="ECO:0000259" key="4">
    <source>
        <dbReference type="PROSITE" id="PS50887"/>
    </source>
</evidence>
<reference evidence="5 7" key="2">
    <citation type="submission" date="2020-08" db="EMBL/GenBank/DDBJ databases">
        <title>Genomic Encyclopedia of Type Strains, Phase IV (KMG-IV): sequencing the most valuable type-strain genomes for metagenomic binning, comparative biology and taxonomic classification.</title>
        <authorList>
            <person name="Goeker M."/>
        </authorList>
    </citation>
    <scope>NUCLEOTIDE SEQUENCE [LARGE SCALE GENOMIC DNA]</scope>
    <source>
        <strain evidence="5 7">DSM 103679</strain>
    </source>
</reference>
<dbReference type="PROSITE" id="PS50887">
    <property type="entry name" value="GGDEF"/>
    <property type="match status" value="1"/>
</dbReference>
<dbReference type="Gene3D" id="3.20.20.450">
    <property type="entry name" value="EAL domain"/>
    <property type="match status" value="1"/>
</dbReference>
<dbReference type="InterPro" id="IPR001638">
    <property type="entry name" value="Solute-binding_3/MltF_N"/>
</dbReference>
<dbReference type="InterPro" id="IPR035919">
    <property type="entry name" value="EAL_sf"/>
</dbReference>
<dbReference type="Proteomes" id="UP000578697">
    <property type="component" value="Unassembled WGS sequence"/>
</dbReference>
<evidence type="ECO:0000313" key="6">
    <source>
        <dbReference type="EMBL" id="QOS40068.1"/>
    </source>
</evidence>
<feature type="transmembrane region" description="Helical" evidence="1">
    <location>
        <begin position="291"/>
        <end position="312"/>
    </location>
</feature>
<evidence type="ECO:0000259" key="3">
    <source>
        <dbReference type="PROSITE" id="PS50883"/>
    </source>
</evidence>
<evidence type="ECO:0000313" key="5">
    <source>
        <dbReference type="EMBL" id="MBB5218229.1"/>
    </source>
</evidence>
<dbReference type="InterPro" id="IPR043128">
    <property type="entry name" value="Rev_trsase/Diguanyl_cyclase"/>
</dbReference>